<dbReference type="PANTHER" id="PTHR24346">
    <property type="entry name" value="MAP/MICROTUBULE AFFINITY-REGULATING KINASE"/>
    <property type="match status" value="1"/>
</dbReference>
<keyword evidence="7" id="KW-0067">ATP-binding</keyword>
<dbReference type="EMBL" id="LWCA01000558">
    <property type="protein sequence ID" value="OAF67867.1"/>
    <property type="molecule type" value="Genomic_DNA"/>
</dbReference>
<dbReference type="Gene3D" id="1.10.8.10">
    <property type="entry name" value="DNA helicase RuvA subunit, C-terminal domain"/>
    <property type="match status" value="1"/>
</dbReference>
<dbReference type="Gene3D" id="1.10.510.10">
    <property type="entry name" value="Transferase(Phosphotransferase) domain 1"/>
    <property type="match status" value="1"/>
</dbReference>
<evidence type="ECO:0000256" key="2">
    <source>
        <dbReference type="ARBA" id="ARBA00012513"/>
    </source>
</evidence>
<organism evidence="11 12">
    <name type="scientific">Intoshia linei</name>
    <dbReference type="NCBI Taxonomy" id="1819745"/>
    <lineage>
        <taxon>Eukaryota</taxon>
        <taxon>Metazoa</taxon>
        <taxon>Spiralia</taxon>
        <taxon>Lophotrochozoa</taxon>
        <taxon>Mesozoa</taxon>
        <taxon>Orthonectida</taxon>
        <taxon>Rhopaluridae</taxon>
        <taxon>Intoshia</taxon>
    </lineage>
</organism>
<dbReference type="GO" id="GO:0106310">
    <property type="term" value="F:protein serine kinase activity"/>
    <property type="evidence" value="ECO:0007669"/>
    <property type="project" value="RHEA"/>
</dbReference>
<evidence type="ECO:0000256" key="5">
    <source>
        <dbReference type="ARBA" id="ARBA00022741"/>
    </source>
</evidence>
<comment type="similarity">
    <text evidence="1">Belongs to the protein kinase superfamily. CAMK Ser/Thr protein kinase family. SNF1 subfamily.</text>
</comment>
<proteinExistence type="inferred from homology"/>
<keyword evidence="4" id="KW-0808">Transferase</keyword>
<keyword evidence="5" id="KW-0547">Nucleotide-binding</keyword>
<feature type="domain" description="Protein kinase" evidence="10">
    <location>
        <begin position="4"/>
        <end position="290"/>
    </location>
</feature>
<evidence type="ECO:0000256" key="9">
    <source>
        <dbReference type="ARBA" id="ARBA00048679"/>
    </source>
</evidence>
<dbReference type="AlphaFoldDB" id="A0A177B0Q4"/>
<dbReference type="Gene3D" id="3.30.310.80">
    <property type="entry name" value="Kinase associated domain 1, KA1"/>
    <property type="match status" value="1"/>
</dbReference>
<dbReference type="GO" id="GO:0004679">
    <property type="term" value="F:AMP-activated protein kinase activity"/>
    <property type="evidence" value="ECO:0007669"/>
    <property type="project" value="UniProtKB-ARBA"/>
</dbReference>
<keyword evidence="12" id="KW-1185">Reference proteome</keyword>
<dbReference type="Proteomes" id="UP000078046">
    <property type="component" value="Unassembled WGS sequence"/>
</dbReference>
<evidence type="ECO:0000256" key="1">
    <source>
        <dbReference type="ARBA" id="ARBA00006234"/>
    </source>
</evidence>
<dbReference type="Pfam" id="PF16579">
    <property type="entry name" value="AdenylateSensor"/>
    <property type="match status" value="1"/>
</dbReference>
<evidence type="ECO:0000256" key="6">
    <source>
        <dbReference type="ARBA" id="ARBA00022777"/>
    </source>
</evidence>
<evidence type="ECO:0000259" key="10">
    <source>
        <dbReference type="PROSITE" id="PS50011"/>
    </source>
</evidence>
<sequence length="549" mass="63105">NITEKLTSIIHTSSIKSVDLLVNYTYSDQNLENILLVCTKIIVENDISRTQHWFINNTKCESVKREDEISNALFIRSKSVKEFKELWRLYSCVISENSIETWRIYTVVAMISSSLREYVAGGELFDYLTTKKPNENEARKLFQQLISGVHYCHEHMIVHRDLKPENILLDENCNVKIADFGLSNIMQDGDFLKTSCGSPNYAPPEIISGKSYVGPEVDIWSSGVILYALHVGKLPFDDEHIPTMFHKIKNADYTIPSDIDKDVASLIRKMLTVDPIDRIKIPAIRKSDWFMKFLDPNLFDFTESELNLPSYWAITKVAEKYKTTELEVRNKLMANDPEEPICVAYNFILENTVNQAGMDCSKYFYVASSPIAPFKDFFNSPKPHPDRFFTDTTHVSTSSKQLDRKQKWHLGIRSQNKPVDIMTEVYKALKVLNYEWKIMNNFHIRVRRKNEKSKSFDKIALQLYQADKSSYLLDFKSLDTPVHPDAKRVELMTQKSMLQESPVDNISSFNFDVVSTSTNTSKLPGIRSSCTTLAFLEMCSDIIITLGTT</sequence>
<dbReference type="SUPFAM" id="SSF56112">
    <property type="entry name" value="Protein kinase-like (PK-like)"/>
    <property type="match status" value="1"/>
</dbReference>
<keyword evidence="6 11" id="KW-0418">Kinase</keyword>
<dbReference type="SUPFAM" id="SSF103243">
    <property type="entry name" value="KA1-like"/>
    <property type="match status" value="1"/>
</dbReference>
<dbReference type="InterPro" id="IPR008271">
    <property type="entry name" value="Ser/Thr_kinase_AS"/>
</dbReference>
<dbReference type="InterPro" id="IPR011009">
    <property type="entry name" value="Kinase-like_dom_sf"/>
</dbReference>
<dbReference type="FunFam" id="1.10.510.10:FF:000407">
    <property type="entry name" value="Non-specific serine/threonine protein kinase"/>
    <property type="match status" value="1"/>
</dbReference>
<evidence type="ECO:0000256" key="3">
    <source>
        <dbReference type="ARBA" id="ARBA00022527"/>
    </source>
</evidence>
<dbReference type="GO" id="GO:0005737">
    <property type="term" value="C:cytoplasm"/>
    <property type="evidence" value="ECO:0007669"/>
    <property type="project" value="UniProtKB-ARBA"/>
</dbReference>
<reference evidence="11 12" key="1">
    <citation type="submission" date="2016-04" db="EMBL/GenBank/DDBJ databases">
        <title>The genome of Intoshia linei affirms orthonectids as highly simplified spiralians.</title>
        <authorList>
            <person name="Mikhailov K.V."/>
            <person name="Slusarev G.S."/>
            <person name="Nikitin M.A."/>
            <person name="Logacheva M.D."/>
            <person name="Penin A."/>
            <person name="Aleoshin V."/>
            <person name="Panchin Y.V."/>
        </authorList>
    </citation>
    <scope>NUCLEOTIDE SEQUENCE [LARGE SCALE GENOMIC DNA]</scope>
    <source>
        <strain evidence="11">Intl2013</strain>
        <tissue evidence="11">Whole animal</tissue>
    </source>
</reference>
<feature type="non-terminal residue" evidence="11">
    <location>
        <position position="1"/>
    </location>
</feature>
<comment type="catalytic activity">
    <reaction evidence="8">
        <text>L-threonyl-[protein] + ATP = O-phospho-L-threonyl-[protein] + ADP + H(+)</text>
        <dbReference type="Rhea" id="RHEA:46608"/>
        <dbReference type="Rhea" id="RHEA-COMP:11060"/>
        <dbReference type="Rhea" id="RHEA-COMP:11605"/>
        <dbReference type="ChEBI" id="CHEBI:15378"/>
        <dbReference type="ChEBI" id="CHEBI:30013"/>
        <dbReference type="ChEBI" id="CHEBI:30616"/>
        <dbReference type="ChEBI" id="CHEBI:61977"/>
        <dbReference type="ChEBI" id="CHEBI:456216"/>
        <dbReference type="EC" id="2.7.11.1"/>
    </reaction>
</comment>
<dbReference type="InterPro" id="IPR032270">
    <property type="entry name" value="AMPK_C"/>
</dbReference>
<evidence type="ECO:0000313" key="12">
    <source>
        <dbReference type="Proteomes" id="UP000078046"/>
    </source>
</evidence>
<evidence type="ECO:0000256" key="8">
    <source>
        <dbReference type="ARBA" id="ARBA00047899"/>
    </source>
</evidence>
<evidence type="ECO:0000256" key="4">
    <source>
        <dbReference type="ARBA" id="ARBA00022679"/>
    </source>
</evidence>
<dbReference type="GO" id="GO:0120025">
    <property type="term" value="C:plasma membrane bounded cell projection"/>
    <property type="evidence" value="ECO:0007669"/>
    <property type="project" value="UniProtKB-ARBA"/>
</dbReference>
<dbReference type="GO" id="GO:0005524">
    <property type="term" value="F:ATP binding"/>
    <property type="evidence" value="ECO:0007669"/>
    <property type="project" value="UniProtKB-KW"/>
</dbReference>
<dbReference type="OrthoDB" id="193931at2759"/>
<evidence type="ECO:0000256" key="7">
    <source>
        <dbReference type="ARBA" id="ARBA00022840"/>
    </source>
</evidence>
<dbReference type="PROSITE" id="PS50011">
    <property type="entry name" value="PROTEIN_KINASE_DOM"/>
    <property type="match status" value="1"/>
</dbReference>
<dbReference type="PANTHER" id="PTHR24346:SF82">
    <property type="entry name" value="KP78A-RELATED"/>
    <property type="match status" value="1"/>
</dbReference>
<name>A0A177B0Q4_9BILA</name>
<comment type="caution">
    <text evidence="11">The sequence shown here is derived from an EMBL/GenBank/DDBJ whole genome shotgun (WGS) entry which is preliminary data.</text>
</comment>
<dbReference type="PROSITE" id="PS00108">
    <property type="entry name" value="PROTEIN_KINASE_ST"/>
    <property type="match status" value="1"/>
</dbReference>
<dbReference type="SMART" id="SM00220">
    <property type="entry name" value="S_TKc"/>
    <property type="match status" value="1"/>
</dbReference>
<evidence type="ECO:0000313" key="11">
    <source>
        <dbReference type="EMBL" id="OAF67867.1"/>
    </source>
</evidence>
<keyword evidence="3" id="KW-0723">Serine/threonine-protein kinase</keyword>
<dbReference type="CDD" id="cd12122">
    <property type="entry name" value="AMPKA_C"/>
    <property type="match status" value="1"/>
</dbReference>
<accession>A0A177B0Q4</accession>
<dbReference type="InterPro" id="IPR028375">
    <property type="entry name" value="KA1/Ssp2_C"/>
</dbReference>
<comment type="catalytic activity">
    <reaction evidence="9">
        <text>L-seryl-[protein] + ATP = O-phospho-L-seryl-[protein] + ADP + H(+)</text>
        <dbReference type="Rhea" id="RHEA:17989"/>
        <dbReference type="Rhea" id="RHEA-COMP:9863"/>
        <dbReference type="Rhea" id="RHEA-COMP:11604"/>
        <dbReference type="ChEBI" id="CHEBI:15378"/>
        <dbReference type="ChEBI" id="CHEBI:29999"/>
        <dbReference type="ChEBI" id="CHEBI:30616"/>
        <dbReference type="ChEBI" id="CHEBI:83421"/>
        <dbReference type="ChEBI" id="CHEBI:456216"/>
        <dbReference type="EC" id="2.7.11.1"/>
    </reaction>
</comment>
<dbReference type="InterPro" id="IPR000719">
    <property type="entry name" value="Prot_kinase_dom"/>
</dbReference>
<dbReference type="Pfam" id="PF00069">
    <property type="entry name" value="Pkinase"/>
    <property type="match status" value="1"/>
</dbReference>
<dbReference type="EC" id="2.7.11.1" evidence="2"/>
<protein>
    <recommendedName>
        <fullName evidence="2">non-specific serine/threonine protein kinase</fullName>
        <ecNumber evidence="2">2.7.11.1</ecNumber>
    </recommendedName>
</protein>
<gene>
    <name evidence="11" type="ORF">A3Q56_04340</name>
</gene>
<dbReference type="GO" id="GO:0035556">
    <property type="term" value="P:intracellular signal transduction"/>
    <property type="evidence" value="ECO:0007669"/>
    <property type="project" value="TreeGrafter"/>
</dbReference>